<feature type="chain" id="PRO_5045417304" evidence="1">
    <location>
        <begin position="22"/>
        <end position="100"/>
    </location>
</feature>
<keyword evidence="3" id="KW-1185">Reference proteome</keyword>
<evidence type="ECO:0000256" key="1">
    <source>
        <dbReference type="SAM" id="SignalP"/>
    </source>
</evidence>
<evidence type="ECO:0000313" key="3">
    <source>
        <dbReference type="Proteomes" id="UP001595834"/>
    </source>
</evidence>
<name>A0ABV9UIF8_9ACTN</name>
<protein>
    <submittedName>
        <fullName evidence="2">Uncharacterized protein</fullName>
    </submittedName>
</protein>
<organism evidence="2 3">
    <name type="scientific">Streptomyces mauvecolor</name>
    <dbReference type="NCBI Taxonomy" id="58345"/>
    <lineage>
        <taxon>Bacteria</taxon>
        <taxon>Bacillati</taxon>
        <taxon>Actinomycetota</taxon>
        <taxon>Actinomycetes</taxon>
        <taxon>Kitasatosporales</taxon>
        <taxon>Streptomycetaceae</taxon>
        <taxon>Streptomyces</taxon>
    </lineage>
</organism>
<dbReference type="RefSeq" id="WP_344370352.1">
    <property type="nucleotide sequence ID" value="NZ_BAAASQ010000001.1"/>
</dbReference>
<reference evidence="3" key="1">
    <citation type="journal article" date="2019" name="Int. J. Syst. Evol. Microbiol.">
        <title>The Global Catalogue of Microorganisms (GCM) 10K type strain sequencing project: providing services to taxonomists for standard genome sequencing and annotation.</title>
        <authorList>
            <consortium name="The Broad Institute Genomics Platform"/>
            <consortium name="The Broad Institute Genome Sequencing Center for Infectious Disease"/>
            <person name="Wu L."/>
            <person name="Ma J."/>
        </authorList>
    </citation>
    <scope>NUCLEOTIDE SEQUENCE [LARGE SCALE GENOMIC DNA]</scope>
    <source>
        <strain evidence="3">CCM 7224</strain>
    </source>
</reference>
<keyword evidence="1" id="KW-0732">Signal</keyword>
<dbReference type="EMBL" id="JBHSIZ010000005">
    <property type="protein sequence ID" value="MFC4955546.1"/>
    <property type="molecule type" value="Genomic_DNA"/>
</dbReference>
<sequence>MTVGITSVVAVLVSWPVSAMAAGSGEEPCRINADAVVIRQGPSKNAGKAGIGYRDQQCRFHGYTRDVVWAHITMKGSGVDGRVDRGLISTAKEELAPTGP</sequence>
<evidence type="ECO:0000313" key="2">
    <source>
        <dbReference type="EMBL" id="MFC4955546.1"/>
    </source>
</evidence>
<gene>
    <name evidence="2" type="ORF">ACFPFX_04460</name>
</gene>
<feature type="signal peptide" evidence="1">
    <location>
        <begin position="1"/>
        <end position="21"/>
    </location>
</feature>
<comment type="caution">
    <text evidence="2">The sequence shown here is derived from an EMBL/GenBank/DDBJ whole genome shotgun (WGS) entry which is preliminary data.</text>
</comment>
<dbReference type="Proteomes" id="UP001595834">
    <property type="component" value="Unassembled WGS sequence"/>
</dbReference>
<accession>A0ABV9UIF8</accession>
<proteinExistence type="predicted"/>